<gene>
    <name evidence="2" type="ORF">L3X38_013676</name>
</gene>
<accession>A0AAD4WND8</accession>
<feature type="compositionally biased region" description="Basic and acidic residues" evidence="1">
    <location>
        <begin position="1"/>
        <end position="14"/>
    </location>
</feature>
<organism evidence="2 3">
    <name type="scientific">Prunus dulcis</name>
    <name type="common">Almond</name>
    <name type="synonym">Amygdalus dulcis</name>
    <dbReference type="NCBI Taxonomy" id="3755"/>
    <lineage>
        <taxon>Eukaryota</taxon>
        <taxon>Viridiplantae</taxon>
        <taxon>Streptophyta</taxon>
        <taxon>Embryophyta</taxon>
        <taxon>Tracheophyta</taxon>
        <taxon>Spermatophyta</taxon>
        <taxon>Magnoliopsida</taxon>
        <taxon>eudicotyledons</taxon>
        <taxon>Gunneridae</taxon>
        <taxon>Pentapetalae</taxon>
        <taxon>rosids</taxon>
        <taxon>fabids</taxon>
        <taxon>Rosales</taxon>
        <taxon>Rosaceae</taxon>
        <taxon>Amygdaloideae</taxon>
        <taxon>Amygdaleae</taxon>
        <taxon>Prunus</taxon>
    </lineage>
</organism>
<evidence type="ECO:0000256" key="1">
    <source>
        <dbReference type="SAM" id="MobiDB-lite"/>
    </source>
</evidence>
<evidence type="ECO:0000313" key="3">
    <source>
        <dbReference type="Proteomes" id="UP001054821"/>
    </source>
</evidence>
<feature type="compositionally biased region" description="Basic and acidic residues" evidence="1">
    <location>
        <begin position="29"/>
        <end position="41"/>
    </location>
</feature>
<evidence type="ECO:0000313" key="2">
    <source>
        <dbReference type="EMBL" id="KAI5345799.1"/>
    </source>
</evidence>
<dbReference type="EMBL" id="JAJFAZ020000002">
    <property type="protein sequence ID" value="KAI5345799.1"/>
    <property type="molecule type" value="Genomic_DNA"/>
</dbReference>
<name>A0AAD4WND8_PRUDU</name>
<comment type="caution">
    <text evidence="2">The sequence shown here is derived from an EMBL/GenBank/DDBJ whole genome shotgun (WGS) entry which is preliminary data.</text>
</comment>
<feature type="region of interest" description="Disordered" evidence="1">
    <location>
        <begin position="1"/>
        <end position="78"/>
    </location>
</feature>
<sequence length="78" mass="8636">MGTRRSASESEDTSHINNNSPIDQGMEESSARLENNQHDDAVEMNFNGIEKENNGDETENNDTVMSVEENMGGNQGFQ</sequence>
<dbReference type="Proteomes" id="UP001054821">
    <property type="component" value="Chromosome 2"/>
</dbReference>
<dbReference type="AlphaFoldDB" id="A0AAD4WND8"/>
<keyword evidence="3" id="KW-1185">Reference proteome</keyword>
<proteinExistence type="predicted"/>
<reference evidence="2 3" key="1">
    <citation type="journal article" date="2022" name="G3 (Bethesda)">
        <title>Whole-genome sequence and methylome profiling of the almond [Prunus dulcis (Mill.) D.A. Webb] cultivar 'Nonpareil'.</title>
        <authorList>
            <person name="D'Amico-Willman K.M."/>
            <person name="Ouma W.Z."/>
            <person name="Meulia T."/>
            <person name="Sideli G.M."/>
            <person name="Gradziel T.M."/>
            <person name="Fresnedo-Ramirez J."/>
        </authorList>
    </citation>
    <scope>NUCLEOTIDE SEQUENCE [LARGE SCALE GENOMIC DNA]</scope>
    <source>
        <strain evidence="2">Clone GOH B32 T37-40</strain>
    </source>
</reference>
<protein>
    <submittedName>
        <fullName evidence="2">Uncharacterized protein</fullName>
    </submittedName>
</protein>